<dbReference type="OrthoDB" id="125347at2759"/>
<dbReference type="AlphaFoldDB" id="A0A0J6Y561"/>
<dbReference type="EMBL" id="DS028094">
    <property type="protein sequence ID" value="KMP02885.1"/>
    <property type="molecule type" value="Genomic_DNA"/>
</dbReference>
<proteinExistence type="predicted"/>
<sequence length="175" mass="19939">MVKKLHLNEERQDKGDRELIQQLNCYERRLRAWRLENQQQQQDIRAYFLILQGAELIQISSERVGISITLSGTVSMEYASALSSFSQKFVIEKPGVSPSTTQNTLRCELQTRSGYHRKDSVHGHNVSIERKAAEPSSFERRGNGDQTFPCDAGARIFIFREQCVYVGRTALAISS</sequence>
<feature type="compositionally biased region" description="Basic and acidic residues" evidence="1">
    <location>
        <begin position="119"/>
        <end position="143"/>
    </location>
</feature>
<evidence type="ECO:0000313" key="2">
    <source>
        <dbReference type="EMBL" id="KMP02885.1"/>
    </source>
</evidence>
<dbReference type="Proteomes" id="UP000054565">
    <property type="component" value="Unassembled WGS sequence"/>
</dbReference>
<evidence type="ECO:0000256" key="1">
    <source>
        <dbReference type="SAM" id="MobiDB-lite"/>
    </source>
</evidence>
<organism evidence="2 3">
    <name type="scientific">Coccidioides immitis RMSCC 2394</name>
    <dbReference type="NCBI Taxonomy" id="404692"/>
    <lineage>
        <taxon>Eukaryota</taxon>
        <taxon>Fungi</taxon>
        <taxon>Dikarya</taxon>
        <taxon>Ascomycota</taxon>
        <taxon>Pezizomycotina</taxon>
        <taxon>Eurotiomycetes</taxon>
        <taxon>Eurotiomycetidae</taxon>
        <taxon>Onygenales</taxon>
        <taxon>Onygenaceae</taxon>
        <taxon>Coccidioides</taxon>
    </lineage>
</organism>
<dbReference type="STRING" id="404692.A0A0J6Y561"/>
<gene>
    <name evidence="2" type="ORF">CIRG_02577</name>
</gene>
<evidence type="ECO:0000313" key="3">
    <source>
        <dbReference type="Proteomes" id="UP000054565"/>
    </source>
</evidence>
<protein>
    <submittedName>
        <fullName evidence="2">Uncharacterized protein</fullName>
    </submittedName>
</protein>
<reference evidence="3" key="1">
    <citation type="journal article" date="2010" name="Genome Res.">
        <title>Population genomic sequencing of Coccidioides fungi reveals recent hybridization and transposon control.</title>
        <authorList>
            <person name="Neafsey D.E."/>
            <person name="Barker B.M."/>
            <person name="Sharpton T.J."/>
            <person name="Stajich J.E."/>
            <person name="Park D.J."/>
            <person name="Whiston E."/>
            <person name="Hung C.-Y."/>
            <person name="McMahan C."/>
            <person name="White J."/>
            <person name="Sykes S."/>
            <person name="Heiman D."/>
            <person name="Young S."/>
            <person name="Zeng Q."/>
            <person name="Abouelleil A."/>
            <person name="Aftuck L."/>
            <person name="Bessette D."/>
            <person name="Brown A."/>
            <person name="FitzGerald M."/>
            <person name="Lui A."/>
            <person name="Macdonald J.P."/>
            <person name="Priest M."/>
            <person name="Orbach M.J."/>
            <person name="Galgiani J.N."/>
            <person name="Kirkland T.N."/>
            <person name="Cole G.T."/>
            <person name="Birren B.W."/>
            <person name="Henn M.R."/>
            <person name="Taylor J.W."/>
            <person name="Rounsley S.D."/>
        </authorList>
    </citation>
    <scope>NUCLEOTIDE SEQUENCE [LARGE SCALE GENOMIC DNA]</scope>
    <source>
        <strain evidence="3">RMSCC 2394</strain>
    </source>
</reference>
<feature type="region of interest" description="Disordered" evidence="1">
    <location>
        <begin position="119"/>
        <end position="144"/>
    </location>
</feature>
<name>A0A0J6Y561_COCIT</name>
<accession>A0A0J6Y561</accession>